<comment type="caution">
    <text evidence="1">The sequence shown here is derived from an EMBL/GenBank/DDBJ whole genome shotgun (WGS) entry which is preliminary data.</text>
</comment>
<dbReference type="RefSeq" id="WP_252472824.1">
    <property type="nucleotide sequence ID" value="NZ_JALBWM010000213.1"/>
</dbReference>
<keyword evidence="2" id="KW-1185">Reference proteome</keyword>
<reference evidence="1" key="1">
    <citation type="journal article" date="2022" name="Arch. Microbiol.">
        <title>Microbulbifer okhotskensis sp. nov., isolated from a deep bottom sediment of the Okhotsk Sea.</title>
        <authorList>
            <person name="Romanenko L."/>
            <person name="Kurilenko V."/>
            <person name="Otstavnykh N."/>
            <person name="Velansky P."/>
            <person name="Isaeva M."/>
            <person name="Mikhailov V."/>
        </authorList>
    </citation>
    <scope>NUCLEOTIDE SEQUENCE</scope>
    <source>
        <strain evidence="1">OS29</strain>
    </source>
</reference>
<dbReference type="EMBL" id="JALBWM010000213">
    <property type="protein sequence ID" value="MCO1336849.1"/>
    <property type="molecule type" value="Genomic_DNA"/>
</dbReference>
<name>A0A9X2ES78_9GAMM</name>
<evidence type="ECO:0000313" key="1">
    <source>
        <dbReference type="EMBL" id="MCO1336849.1"/>
    </source>
</evidence>
<organism evidence="1 2">
    <name type="scientific">Microbulbifer okhotskensis</name>
    <dbReference type="NCBI Taxonomy" id="2926617"/>
    <lineage>
        <taxon>Bacteria</taxon>
        <taxon>Pseudomonadati</taxon>
        <taxon>Pseudomonadota</taxon>
        <taxon>Gammaproteobacteria</taxon>
        <taxon>Cellvibrionales</taxon>
        <taxon>Microbulbiferaceae</taxon>
        <taxon>Microbulbifer</taxon>
    </lineage>
</organism>
<gene>
    <name evidence="1" type="ORF">MO867_21200</name>
</gene>
<evidence type="ECO:0000313" key="2">
    <source>
        <dbReference type="Proteomes" id="UP001139028"/>
    </source>
</evidence>
<protein>
    <submittedName>
        <fullName evidence="1">Uncharacterized protein</fullName>
    </submittedName>
</protein>
<proteinExistence type="predicted"/>
<dbReference type="Proteomes" id="UP001139028">
    <property type="component" value="Unassembled WGS sequence"/>
</dbReference>
<dbReference type="AlphaFoldDB" id="A0A9X2ES78"/>
<sequence length="301" mass="31957">MTWQSAEIQFPLSAQSLSDAVDATLAQGSGEITSALARLGDISPSFAINPTASTATGSAANQNALVDLFGADMRALVVHPYQEGVGQGESYSRHLSAPNAQQALSAKLGDAWDNYKPSGDLEAVCVLFAEQTLAAFATRLKAVCGLFPISELCEAEHRAEQLLRLESEKSVLPGAPLGGHWRPRKLTQLQTARSASQAVGAEIASAYGYEVENTSPLQELQTLAAKKQQYLDQVRAETASLAAQFVGTGNTYSLFATGTTREIANQVLASKPFDHDHVFSAAMLFAAAPGELTILRELFGL</sequence>
<accession>A0A9X2ES78</accession>